<accession>A0A392SUS2</accession>
<dbReference type="EMBL" id="LXQA010446711">
    <property type="protein sequence ID" value="MCI52399.1"/>
    <property type="molecule type" value="Genomic_DNA"/>
</dbReference>
<name>A0A392SUS2_9FABA</name>
<dbReference type="AlphaFoldDB" id="A0A392SUS2"/>
<proteinExistence type="predicted"/>
<keyword evidence="2" id="KW-1185">Reference proteome</keyword>
<protein>
    <submittedName>
        <fullName evidence="1">Uncharacterized protein</fullName>
    </submittedName>
</protein>
<evidence type="ECO:0000313" key="2">
    <source>
        <dbReference type="Proteomes" id="UP000265520"/>
    </source>
</evidence>
<dbReference type="Proteomes" id="UP000265520">
    <property type="component" value="Unassembled WGS sequence"/>
</dbReference>
<reference evidence="1 2" key="1">
    <citation type="journal article" date="2018" name="Front. Plant Sci.">
        <title>Red Clover (Trifolium pratense) and Zigzag Clover (T. medium) - A Picture of Genomic Similarities and Differences.</title>
        <authorList>
            <person name="Dluhosova J."/>
            <person name="Istvanek J."/>
            <person name="Nedelnik J."/>
            <person name="Repkova J."/>
        </authorList>
    </citation>
    <scope>NUCLEOTIDE SEQUENCE [LARGE SCALE GENOMIC DNA]</scope>
    <source>
        <strain evidence="2">cv. 10/8</strain>
        <tissue evidence="1">Leaf</tissue>
    </source>
</reference>
<comment type="caution">
    <text evidence="1">The sequence shown here is derived from an EMBL/GenBank/DDBJ whole genome shotgun (WGS) entry which is preliminary data.</text>
</comment>
<sequence length="56" mass="6285">MDTSNYTFFSFTEFHIVGEVQLPVGITLFSSVTVSKSSAKFYSPFTTAPPLPRRSY</sequence>
<evidence type="ECO:0000313" key="1">
    <source>
        <dbReference type="EMBL" id="MCI52399.1"/>
    </source>
</evidence>
<organism evidence="1 2">
    <name type="scientific">Trifolium medium</name>
    <dbReference type="NCBI Taxonomy" id="97028"/>
    <lineage>
        <taxon>Eukaryota</taxon>
        <taxon>Viridiplantae</taxon>
        <taxon>Streptophyta</taxon>
        <taxon>Embryophyta</taxon>
        <taxon>Tracheophyta</taxon>
        <taxon>Spermatophyta</taxon>
        <taxon>Magnoliopsida</taxon>
        <taxon>eudicotyledons</taxon>
        <taxon>Gunneridae</taxon>
        <taxon>Pentapetalae</taxon>
        <taxon>rosids</taxon>
        <taxon>fabids</taxon>
        <taxon>Fabales</taxon>
        <taxon>Fabaceae</taxon>
        <taxon>Papilionoideae</taxon>
        <taxon>50 kb inversion clade</taxon>
        <taxon>NPAAA clade</taxon>
        <taxon>Hologalegina</taxon>
        <taxon>IRL clade</taxon>
        <taxon>Trifolieae</taxon>
        <taxon>Trifolium</taxon>
    </lineage>
</organism>